<dbReference type="InterPro" id="IPR052187">
    <property type="entry name" value="MFSD1"/>
</dbReference>
<evidence type="ECO:0000256" key="5">
    <source>
        <dbReference type="ARBA" id="ARBA00044884"/>
    </source>
</evidence>
<comment type="subunit">
    <text evidence="18">Homodimer. Interacts with lysosomal protein GLMP (via lumenal domain); the interaction starts while both proteins are still in the endoplasmic reticulum and is required for stabilization of MFSD1 in lysosomes but has no direct effect on its targeting to lysosomes or transporter activity.</text>
</comment>
<feature type="transmembrane region" description="Helical" evidence="20">
    <location>
        <begin position="391"/>
        <end position="415"/>
    </location>
</feature>
<comment type="catalytic activity">
    <reaction evidence="6">
        <text>L-lysyl-L-alpha-amino acid(out) = L-lysyl-L-alpha-amino acid(in)</text>
        <dbReference type="Rhea" id="RHEA:79387"/>
        <dbReference type="ChEBI" id="CHEBI:229965"/>
    </reaction>
</comment>
<comment type="catalytic activity">
    <reaction evidence="9">
        <text>L-arginyl-L-alpha-amino acid(out) = L-arginyl-L-alpha-amino acid(in)</text>
        <dbReference type="Rhea" id="RHEA:79371"/>
        <dbReference type="ChEBI" id="CHEBI:84315"/>
    </reaction>
</comment>
<dbReference type="PANTHER" id="PTHR23512:SF12">
    <property type="entry name" value="TRANSPORTER, PUTATIVE (AFU_ORTHOLOGUE AFUA_4G00260)-RELATED"/>
    <property type="match status" value="1"/>
</dbReference>
<organism evidence="21 22">
    <name type="scientific">Dioszegia hungarica</name>
    <dbReference type="NCBI Taxonomy" id="4972"/>
    <lineage>
        <taxon>Eukaryota</taxon>
        <taxon>Fungi</taxon>
        <taxon>Dikarya</taxon>
        <taxon>Basidiomycota</taxon>
        <taxon>Agaricomycotina</taxon>
        <taxon>Tremellomycetes</taxon>
        <taxon>Tremellales</taxon>
        <taxon>Bulleribasidiaceae</taxon>
        <taxon>Dioszegia</taxon>
    </lineage>
</organism>
<feature type="transmembrane region" description="Helical" evidence="20">
    <location>
        <begin position="239"/>
        <end position="261"/>
    </location>
</feature>
<reference evidence="21" key="1">
    <citation type="journal article" date="2022" name="G3 (Bethesda)">
        <title>High quality genome of the basidiomycete yeast Dioszegia hungarica PDD-24b-2 isolated from cloud water.</title>
        <authorList>
            <person name="Jarrige D."/>
            <person name="Haridas S."/>
            <person name="Bleykasten-Grosshans C."/>
            <person name="Joly M."/>
            <person name="Nadalig T."/>
            <person name="Sancelme M."/>
            <person name="Vuilleumier S."/>
            <person name="Grigoriev I.V."/>
            <person name="Amato P."/>
            <person name="Bringel F."/>
        </authorList>
    </citation>
    <scope>NUCLEOTIDE SEQUENCE</scope>
    <source>
        <strain evidence="21">PDD-24b-2</strain>
    </source>
</reference>
<dbReference type="SUPFAM" id="SSF103473">
    <property type="entry name" value="MFS general substrate transporter"/>
    <property type="match status" value="1"/>
</dbReference>
<comment type="catalytic activity">
    <reaction evidence="14">
        <text>L-lysyl-glycine(out) = L-lysyl-glycine(in)</text>
        <dbReference type="Rhea" id="RHEA:79407"/>
        <dbReference type="ChEBI" id="CHEBI:191202"/>
    </reaction>
</comment>
<gene>
    <name evidence="21" type="ORF">MKK02DRAFT_39160</name>
</gene>
<evidence type="ECO:0000313" key="22">
    <source>
        <dbReference type="Proteomes" id="UP001164286"/>
    </source>
</evidence>
<dbReference type="GO" id="GO:0016020">
    <property type="term" value="C:membrane"/>
    <property type="evidence" value="ECO:0007669"/>
    <property type="project" value="UniProtKB-SubCell"/>
</dbReference>
<evidence type="ECO:0000256" key="4">
    <source>
        <dbReference type="ARBA" id="ARBA00044881"/>
    </source>
</evidence>
<evidence type="ECO:0000256" key="13">
    <source>
        <dbReference type="ARBA" id="ARBA00044919"/>
    </source>
</evidence>
<evidence type="ECO:0000256" key="17">
    <source>
        <dbReference type="ARBA" id="ARBA00045709"/>
    </source>
</evidence>
<comment type="catalytic activity">
    <reaction evidence="12">
        <text>L-histidyl-L-alpha-amino acid(out) = L-histidyl-L-alpha-amino acid(in)</text>
        <dbReference type="Rhea" id="RHEA:79379"/>
        <dbReference type="ChEBI" id="CHEBI:229964"/>
    </reaction>
</comment>
<dbReference type="InterPro" id="IPR011701">
    <property type="entry name" value="MFS"/>
</dbReference>
<evidence type="ECO:0000256" key="16">
    <source>
        <dbReference type="ARBA" id="ARBA00045018"/>
    </source>
</evidence>
<dbReference type="InterPro" id="IPR036259">
    <property type="entry name" value="MFS_trans_sf"/>
</dbReference>
<dbReference type="GO" id="GO:0022857">
    <property type="term" value="F:transmembrane transporter activity"/>
    <property type="evidence" value="ECO:0007669"/>
    <property type="project" value="InterPro"/>
</dbReference>
<evidence type="ECO:0000256" key="10">
    <source>
        <dbReference type="ARBA" id="ARBA00044900"/>
    </source>
</evidence>
<sequence length="546" mass="59138">MAQNLTDVPVLLQRRDSRGSGDGPRRTSGLEVKTEDGNGLGEDGKSEKDLTAQGEGHETRGDGEDDGYDSTNPIPWTVKWISLAAVMCMPIGVNWADSALGPLRNTLRNEMGINNEQFGVISSADAIVNSIWPLIGGILLDWVGVDVIAPVCTTLILIGSLISASGVQIGNWRLLAGGYIVQGFGTALLDSCQQVFFHAFGRRQGLAFAFGLESAIASATSLASEAAAIPIRDSLGTKAVFWIPVAFCALSSALNFAYLYYSKKRMPAQYRLTTGRQRAQAGGSNRKLVSLDSLWRLPWCFWMLPATQLLQSGAAGGFSVARADIIRMKGYSEATAGFLQSGSTAIQVVMAPVFGYVIDRWCHRFHYVALAPLLWIASCALLGFSDIHPMVALVFASLAGVINSAPLQMALHLLVADHRLIGTAFGVWRAFNNSGSVVMDVSYGRIQDRTPGRGYDRVLKLTIGIKSLAFALGLGYIFVDWRFLGSGLTMTRRKRDAIEADIPKGKWDSHPLTRRTAIREVTYVCLALLCGFVITAWVLFFLGLAS</sequence>
<comment type="subcellular location">
    <subcellularLocation>
        <location evidence="1">Membrane</location>
        <topology evidence="1">Multi-pass membrane protein</topology>
    </subcellularLocation>
</comment>
<keyword evidence="20" id="KW-0472">Membrane</keyword>
<evidence type="ECO:0000256" key="20">
    <source>
        <dbReference type="SAM" id="Phobius"/>
    </source>
</evidence>
<dbReference type="Proteomes" id="UP001164286">
    <property type="component" value="Unassembled WGS sequence"/>
</dbReference>
<comment type="catalytic activity">
    <reaction evidence="8">
        <text>L-aspartyl-L-lysine(out) = L-aspartyl-L-lysine(in)</text>
        <dbReference type="Rhea" id="RHEA:79411"/>
        <dbReference type="ChEBI" id="CHEBI:229953"/>
    </reaction>
</comment>
<comment type="caution">
    <text evidence="21">The sequence shown here is derived from an EMBL/GenBank/DDBJ whole genome shotgun (WGS) entry which is preliminary data.</text>
</comment>
<dbReference type="AlphaFoldDB" id="A0AA38H2Y3"/>
<evidence type="ECO:0000256" key="11">
    <source>
        <dbReference type="ARBA" id="ARBA00044903"/>
    </source>
</evidence>
<evidence type="ECO:0000313" key="21">
    <source>
        <dbReference type="EMBL" id="KAI9633183.1"/>
    </source>
</evidence>
<dbReference type="EMBL" id="JAKWFO010000011">
    <property type="protein sequence ID" value="KAI9633183.1"/>
    <property type="molecule type" value="Genomic_DNA"/>
</dbReference>
<comment type="catalytic activity">
    <reaction evidence="13">
        <text>L-alanyl-L-lysine(out) = L-alanyl-L-lysine(in)</text>
        <dbReference type="Rhea" id="RHEA:79415"/>
        <dbReference type="ChEBI" id="CHEBI:192470"/>
    </reaction>
</comment>
<feature type="compositionally biased region" description="Basic and acidic residues" evidence="19">
    <location>
        <begin position="13"/>
        <end position="25"/>
    </location>
</feature>
<feature type="region of interest" description="Disordered" evidence="19">
    <location>
        <begin position="1"/>
        <end position="70"/>
    </location>
</feature>
<comment type="catalytic activity">
    <reaction evidence="5">
        <text>L-alpha-aminoacyl-L-histidine(out) = L-alpha-aminoacyl-L-histidine(in)</text>
        <dbReference type="Rhea" id="RHEA:79375"/>
        <dbReference type="ChEBI" id="CHEBI:229967"/>
    </reaction>
</comment>
<dbReference type="RefSeq" id="XP_052942960.1">
    <property type="nucleotide sequence ID" value="XM_053090464.1"/>
</dbReference>
<evidence type="ECO:0000256" key="19">
    <source>
        <dbReference type="SAM" id="MobiDB-lite"/>
    </source>
</evidence>
<comment type="catalytic activity">
    <reaction evidence="2">
        <text>L-lysyl-L-alanine(out) = L-lysyl-L-alanine(in)</text>
        <dbReference type="Rhea" id="RHEA:79399"/>
        <dbReference type="ChEBI" id="CHEBI:229954"/>
    </reaction>
</comment>
<feature type="compositionally biased region" description="Basic and acidic residues" evidence="19">
    <location>
        <begin position="32"/>
        <end position="62"/>
    </location>
</feature>
<evidence type="ECO:0000256" key="3">
    <source>
        <dbReference type="ARBA" id="ARBA00044878"/>
    </source>
</evidence>
<dbReference type="Gene3D" id="1.20.1250.20">
    <property type="entry name" value="MFS general substrate transporter like domains"/>
    <property type="match status" value="2"/>
</dbReference>
<comment type="catalytic activity">
    <reaction evidence="3">
        <text>L-histidyl-glycine(out) = L-histidyl-glycine(in)</text>
        <dbReference type="Rhea" id="RHEA:79395"/>
        <dbReference type="ChEBI" id="CHEBI:229957"/>
    </reaction>
</comment>
<evidence type="ECO:0000256" key="14">
    <source>
        <dbReference type="ARBA" id="ARBA00044924"/>
    </source>
</evidence>
<feature type="transmembrane region" description="Helical" evidence="20">
    <location>
        <begin position="463"/>
        <end position="484"/>
    </location>
</feature>
<comment type="function">
    <text evidence="17">Lysosomal dipeptide uniporter that selectively exports lysine, arginine or histidine-containing dipeptides with a net positive charge from the lysosome lumen into the cytosol. Could play a role in a specific type of protein O-glycosylation indirectly regulating macrophages migration and tissue invasion. Also essential for liver homeostasis.</text>
</comment>
<comment type="catalytic activity">
    <reaction evidence="4">
        <text>L-alpha-aminoacyl-L-arginine(out) = L-alpha-aminoacyl-L-arginine(in)</text>
        <dbReference type="Rhea" id="RHEA:79367"/>
        <dbReference type="ChEBI" id="CHEBI:229968"/>
    </reaction>
</comment>
<proteinExistence type="predicted"/>
<keyword evidence="20" id="KW-1133">Transmembrane helix</keyword>
<evidence type="ECO:0000256" key="6">
    <source>
        <dbReference type="ARBA" id="ARBA00044891"/>
    </source>
</evidence>
<feature type="transmembrane region" description="Helical" evidence="20">
    <location>
        <begin position="364"/>
        <end position="384"/>
    </location>
</feature>
<feature type="transmembrane region" description="Helical" evidence="20">
    <location>
        <begin position="521"/>
        <end position="545"/>
    </location>
</feature>
<dbReference type="Pfam" id="PF07690">
    <property type="entry name" value="MFS_1"/>
    <property type="match status" value="1"/>
</dbReference>
<dbReference type="PANTHER" id="PTHR23512">
    <property type="entry name" value="MAJOR FACILITATOR SUPERFAMILY DOMAIN-CONTAINING PROTEIN 1"/>
    <property type="match status" value="1"/>
</dbReference>
<evidence type="ECO:0000256" key="7">
    <source>
        <dbReference type="ARBA" id="ARBA00044893"/>
    </source>
</evidence>
<comment type="catalytic activity">
    <reaction evidence="11">
        <text>L-arginyl-glycine(out) = L-arginyl-glycine(in)</text>
        <dbReference type="Rhea" id="RHEA:79391"/>
        <dbReference type="ChEBI" id="CHEBI:229955"/>
    </reaction>
</comment>
<comment type="catalytic activity">
    <reaction evidence="10">
        <text>L-lysyl-L-lysine(out) = L-lysyl-L-lysine(in)</text>
        <dbReference type="Rhea" id="RHEA:79403"/>
        <dbReference type="ChEBI" id="CHEBI:229956"/>
    </reaction>
</comment>
<evidence type="ECO:0000256" key="2">
    <source>
        <dbReference type="ARBA" id="ARBA00044876"/>
    </source>
</evidence>
<evidence type="ECO:0000256" key="8">
    <source>
        <dbReference type="ARBA" id="ARBA00044898"/>
    </source>
</evidence>
<evidence type="ECO:0000256" key="12">
    <source>
        <dbReference type="ARBA" id="ARBA00044912"/>
    </source>
</evidence>
<keyword evidence="20" id="KW-0812">Transmembrane</keyword>
<evidence type="ECO:0000256" key="9">
    <source>
        <dbReference type="ARBA" id="ARBA00044899"/>
    </source>
</evidence>
<accession>A0AA38H2Y3</accession>
<protein>
    <recommendedName>
        <fullName evidence="15">Lysosomal dipeptide transporter MFSD1</fullName>
    </recommendedName>
    <alternativeName>
        <fullName evidence="16">Major facilitator superfamily domain-containing protein 1</fullName>
    </alternativeName>
</protein>
<name>A0AA38H2Y3_9TREE</name>
<feature type="transmembrane region" description="Helical" evidence="20">
    <location>
        <begin position="337"/>
        <end position="358"/>
    </location>
</feature>
<evidence type="ECO:0000256" key="18">
    <source>
        <dbReference type="ARBA" id="ARBA00046376"/>
    </source>
</evidence>
<evidence type="ECO:0000256" key="15">
    <source>
        <dbReference type="ARBA" id="ARBA00044985"/>
    </source>
</evidence>
<evidence type="ECO:0000256" key="1">
    <source>
        <dbReference type="ARBA" id="ARBA00004141"/>
    </source>
</evidence>
<dbReference type="GeneID" id="77729669"/>
<comment type="catalytic activity">
    <reaction evidence="7">
        <text>L-alpha-aminoacyl-L-lysine(out) = L-alpha-aminoacyl-L-lysine(in)</text>
        <dbReference type="Rhea" id="RHEA:79383"/>
        <dbReference type="ChEBI" id="CHEBI:229966"/>
    </reaction>
</comment>
<keyword evidence="22" id="KW-1185">Reference proteome</keyword>